<name>A0A7K3LQR6_9ACTN</name>
<reference evidence="1 2" key="1">
    <citation type="submission" date="2020-01" db="EMBL/GenBank/DDBJ databases">
        <title>Investigation of new actinobacteria for the biodesulphurisation of diesel fuel.</title>
        <authorList>
            <person name="Athi Narayanan S.M."/>
        </authorList>
    </citation>
    <scope>NUCLEOTIDE SEQUENCE [LARGE SCALE GENOMIC DNA]</scope>
    <source>
        <strain evidence="1 2">213E</strain>
    </source>
</reference>
<evidence type="ECO:0000313" key="2">
    <source>
        <dbReference type="Proteomes" id="UP000466307"/>
    </source>
</evidence>
<sequence length="268" mass="27601">MTSTDHTVTQAWPTCGLGAWAAAWVAGRCSPDDVADTLAGFAGLHLIDDHAALPTTGIDAVPTDGTLGLLAVLRRARNLSVRLPDAGAPQGLPPDPATAAALTAGETLLVDDGAPTPLALIPTEHDGSCRWSVYRYGVPVPVTGTASAGEIEYELREAVSETAQLMATLGGRAGAHRADLRGTISTQTQRHLVDLPPHDDARATRLLGTAAQVEAIVSVATLGGAGFGATAGQWETGDHGLRRLVRLAHAARAAAVNRVIGEFLPGGW</sequence>
<dbReference type="Proteomes" id="UP000466307">
    <property type="component" value="Unassembled WGS sequence"/>
</dbReference>
<comment type="caution">
    <text evidence="1">The sequence shown here is derived from an EMBL/GenBank/DDBJ whole genome shotgun (WGS) entry which is preliminary data.</text>
</comment>
<dbReference type="EMBL" id="JAADZU010000040">
    <property type="protein sequence ID" value="NDK90540.1"/>
    <property type="molecule type" value="Genomic_DNA"/>
</dbReference>
<organism evidence="1 2">
    <name type="scientific">Gordonia desulfuricans</name>
    <dbReference type="NCBI Taxonomy" id="89051"/>
    <lineage>
        <taxon>Bacteria</taxon>
        <taxon>Bacillati</taxon>
        <taxon>Actinomycetota</taxon>
        <taxon>Actinomycetes</taxon>
        <taxon>Mycobacteriales</taxon>
        <taxon>Gordoniaceae</taxon>
        <taxon>Gordonia</taxon>
    </lineage>
</organism>
<evidence type="ECO:0008006" key="3">
    <source>
        <dbReference type="Google" id="ProtNLM"/>
    </source>
</evidence>
<keyword evidence="2" id="KW-1185">Reference proteome</keyword>
<evidence type="ECO:0000313" key="1">
    <source>
        <dbReference type="EMBL" id="NDK90540.1"/>
    </source>
</evidence>
<dbReference type="RefSeq" id="WP_059038238.1">
    <property type="nucleotide sequence ID" value="NZ_JAADZU010000040.1"/>
</dbReference>
<gene>
    <name evidence="1" type="ORF">GYA93_13260</name>
</gene>
<dbReference type="AlphaFoldDB" id="A0A7K3LQR6"/>
<accession>A0A7K3LQR6</accession>
<protein>
    <recommendedName>
        <fullName evidence="3">Serine/threonine protein kinase</fullName>
    </recommendedName>
</protein>
<proteinExistence type="predicted"/>